<dbReference type="GO" id="GO:0000981">
    <property type="term" value="F:DNA-binding transcription factor activity, RNA polymerase II-specific"/>
    <property type="evidence" value="ECO:0007669"/>
    <property type="project" value="TreeGrafter"/>
</dbReference>
<name>A0A1X7VEA6_AMPQE</name>
<feature type="region of interest" description="Disordered" evidence="7">
    <location>
        <begin position="126"/>
        <end position="169"/>
    </location>
</feature>
<comment type="subcellular location">
    <subcellularLocation>
        <location evidence="1 6">Nucleus</location>
    </subcellularLocation>
</comment>
<dbReference type="AlphaFoldDB" id="A0A1X7VEA6"/>
<reference evidence="9" key="1">
    <citation type="submission" date="2017-05" db="UniProtKB">
        <authorList>
            <consortium name="EnsemblMetazoa"/>
        </authorList>
    </citation>
    <scope>IDENTIFICATION</scope>
</reference>
<evidence type="ECO:0000313" key="9">
    <source>
        <dbReference type="EnsemblMetazoa" id="Aqu2.1.38323_001"/>
    </source>
</evidence>
<dbReference type="InterPro" id="IPR008422">
    <property type="entry name" value="KN_HD"/>
</dbReference>
<dbReference type="InParanoid" id="A0A1X7VEA6"/>
<comment type="similarity">
    <text evidence="2">Belongs to the TALE/IRO homeobox family.</text>
</comment>
<dbReference type="STRING" id="400682.A0A1X7VEA6"/>
<dbReference type="PANTHER" id="PTHR11211:SF3">
    <property type="entry name" value="HOMEOBOX PROTEIN MOHAWK"/>
    <property type="match status" value="1"/>
</dbReference>
<dbReference type="InterPro" id="IPR009057">
    <property type="entry name" value="Homeodomain-like_sf"/>
</dbReference>
<dbReference type="Pfam" id="PF05920">
    <property type="entry name" value="Homeobox_KN"/>
    <property type="match status" value="1"/>
</dbReference>
<keyword evidence="4 6" id="KW-0371">Homeobox</keyword>
<evidence type="ECO:0000256" key="1">
    <source>
        <dbReference type="ARBA" id="ARBA00004123"/>
    </source>
</evidence>
<evidence type="ECO:0000256" key="4">
    <source>
        <dbReference type="ARBA" id="ARBA00023155"/>
    </source>
</evidence>
<dbReference type="eggNOG" id="KOG0773">
    <property type="taxonomic scope" value="Eukaryota"/>
</dbReference>
<dbReference type="SMART" id="SM00389">
    <property type="entry name" value="HOX"/>
    <property type="match status" value="1"/>
</dbReference>
<keyword evidence="5 6" id="KW-0539">Nucleus</keyword>
<proteinExistence type="inferred from homology"/>
<protein>
    <recommendedName>
        <fullName evidence="8">Homeobox domain-containing protein</fullName>
    </recommendedName>
</protein>
<dbReference type="GO" id="GO:0048468">
    <property type="term" value="P:cell development"/>
    <property type="evidence" value="ECO:0007669"/>
    <property type="project" value="TreeGrafter"/>
</dbReference>
<dbReference type="Gene3D" id="1.10.10.60">
    <property type="entry name" value="Homeodomain-like"/>
    <property type="match status" value="1"/>
</dbReference>
<evidence type="ECO:0000256" key="5">
    <source>
        <dbReference type="ARBA" id="ARBA00023242"/>
    </source>
</evidence>
<dbReference type="PANTHER" id="PTHR11211">
    <property type="entry name" value="IROQUOIS-CLASS HOMEODOMAIN PROTEIN IRX"/>
    <property type="match status" value="1"/>
</dbReference>
<evidence type="ECO:0000256" key="7">
    <source>
        <dbReference type="SAM" id="MobiDB-lite"/>
    </source>
</evidence>
<dbReference type="CDD" id="cd00086">
    <property type="entry name" value="homeodomain"/>
    <property type="match status" value="1"/>
</dbReference>
<dbReference type="SUPFAM" id="SSF46689">
    <property type="entry name" value="Homeodomain-like"/>
    <property type="match status" value="1"/>
</dbReference>
<feature type="DNA-binding region" description="Homeobox" evidence="6">
    <location>
        <begin position="71"/>
        <end position="106"/>
    </location>
</feature>
<dbReference type="EnsemblMetazoa" id="Aqu2.1.38323_001">
    <property type="protein sequence ID" value="Aqu2.1.38323_001"/>
    <property type="gene ID" value="Aqu2.1.38323"/>
</dbReference>
<organism evidence="9">
    <name type="scientific">Amphimedon queenslandica</name>
    <name type="common">Sponge</name>
    <dbReference type="NCBI Taxonomy" id="400682"/>
    <lineage>
        <taxon>Eukaryota</taxon>
        <taxon>Metazoa</taxon>
        <taxon>Porifera</taxon>
        <taxon>Demospongiae</taxon>
        <taxon>Heteroscleromorpha</taxon>
        <taxon>Haplosclerida</taxon>
        <taxon>Niphatidae</taxon>
        <taxon>Amphimedon</taxon>
    </lineage>
</organism>
<keyword evidence="3 6" id="KW-0238">DNA-binding</keyword>
<dbReference type="GO" id="GO:0005634">
    <property type="term" value="C:nucleus"/>
    <property type="evidence" value="ECO:0007669"/>
    <property type="project" value="UniProtKB-SubCell"/>
</dbReference>
<dbReference type="PROSITE" id="PS50071">
    <property type="entry name" value="HOMEOBOX_2"/>
    <property type="match status" value="1"/>
</dbReference>
<evidence type="ECO:0000256" key="2">
    <source>
        <dbReference type="ARBA" id="ARBA00008446"/>
    </source>
</evidence>
<dbReference type="InterPro" id="IPR001356">
    <property type="entry name" value="HD"/>
</dbReference>
<feature type="domain" description="Homeobox" evidence="8">
    <location>
        <begin position="69"/>
        <end position="105"/>
    </location>
</feature>
<evidence type="ECO:0000259" key="8">
    <source>
        <dbReference type="PROSITE" id="PS50071"/>
    </source>
</evidence>
<sequence length="313" mass="35049">MRTKCSFENKIRERSTMFFTILMDDLAEEEEEKERSMEGLEGSVQLASSRRRRRDATHLIEWLDLHQGNPYPTRVEKEQLVVISGMNFKQLNDWFANARRNIRKVGFDRWRKNKVTVGGIGGYGVHQKHSYGLPEDDGGGGKGRRKEKRSKGGGEDGGKGNIDFNLSPPNVISTRGMQPYYYSRSPHSLVSPHQIQLPAPRPPPPPLSPQARLDCKTTGCGQLPGLSSCPVLHHHPFSHQVPQHVPHPIDIGYPLGMAQGTSLSWSSLGLPPYAVGDSWLPQPIQSTTSSLQQQQCGYSWKECLKDEDKDSLS</sequence>
<accession>A0A1X7VEA6</accession>
<evidence type="ECO:0000256" key="6">
    <source>
        <dbReference type="PROSITE-ProRule" id="PRU00108"/>
    </source>
</evidence>
<evidence type="ECO:0000256" key="3">
    <source>
        <dbReference type="ARBA" id="ARBA00023125"/>
    </source>
</evidence>
<dbReference type="GO" id="GO:0000978">
    <property type="term" value="F:RNA polymerase II cis-regulatory region sequence-specific DNA binding"/>
    <property type="evidence" value="ECO:0007669"/>
    <property type="project" value="TreeGrafter"/>
</dbReference>